<evidence type="ECO:0000313" key="2">
    <source>
        <dbReference type="Proteomes" id="UP001176961"/>
    </source>
</evidence>
<comment type="caution">
    <text evidence="1">The sequence shown here is derived from an EMBL/GenBank/DDBJ whole genome shotgun (WGS) entry which is preliminary data.</text>
</comment>
<accession>A0AA36DVY4</accession>
<dbReference type="AlphaFoldDB" id="A0AA36DVY4"/>
<protein>
    <submittedName>
        <fullName evidence="1">Uncharacterized protein</fullName>
    </submittedName>
</protein>
<dbReference type="Proteomes" id="UP001176961">
    <property type="component" value="Unassembled WGS sequence"/>
</dbReference>
<feature type="non-terminal residue" evidence="1">
    <location>
        <position position="1"/>
    </location>
</feature>
<sequence length="89" mass="10421">NFATGKIEAQAAPLKLRVNFSQIIVSARLRRCFLRLIQSLLHTSNSCCECLVLRNFSEQHLRRSTRLQIRYMRLCCCWAKLKNHLTSKN</sequence>
<proteinExistence type="predicted"/>
<evidence type="ECO:0000313" key="1">
    <source>
        <dbReference type="EMBL" id="CAJ0592924.1"/>
    </source>
</evidence>
<reference evidence="1" key="1">
    <citation type="submission" date="2023-07" db="EMBL/GenBank/DDBJ databases">
        <authorList>
            <consortium name="CYATHOMIX"/>
        </authorList>
    </citation>
    <scope>NUCLEOTIDE SEQUENCE</scope>
    <source>
        <strain evidence="1">N/A</strain>
    </source>
</reference>
<keyword evidence="2" id="KW-1185">Reference proteome</keyword>
<name>A0AA36DVY4_CYLNA</name>
<dbReference type="EMBL" id="CATQJL010000112">
    <property type="protein sequence ID" value="CAJ0592924.1"/>
    <property type="molecule type" value="Genomic_DNA"/>
</dbReference>
<gene>
    <name evidence="1" type="ORF">CYNAS_LOCUS4907</name>
</gene>
<organism evidence="1 2">
    <name type="scientific">Cylicocyclus nassatus</name>
    <name type="common">Nematode worm</name>
    <dbReference type="NCBI Taxonomy" id="53992"/>
    <lineage>
        <taxon>Eukaryota</taxon>
        <taxon>Metazoa</taxon>
        <taxon>Ecdysozoa</taxon>
        <taxon>Nematoda</taxon>
        <taxon>Chromadorea</taxon>
        <taxon>Rhabditida</taxon>
        <taxon>Rhabditina</taxon>
        <taxon>Rhabditomorpha</taxon>
        <taxon>Strongyloidea</taxon>
        <taxon>Strongylidae</taxon>
        <taxon>Cylicocyclus</taxon>
    </lineage>
</organism>